<protein>
    <submittedName>
        <fullName evidence="1">Uncharacterized protein</fullName>
    </submittedName>
</protein>
<evidence type="ECO:0000313" key="2">
    <source>
        <dbReference type="Proteomes" id="UP000294933"/>
    </source>
</evidence>
<name>A0A4Y7PPT2_9AGAM</name>
<gene>
    <name evidence="1" type="ORF">BD410DRAFT_794873</name>
</gene>
<dbReference type="VEuPathDB" id="FungiDB:BD410DRAFT_794873"/>
<reference evidence="1 2" key="1">
    <citation type="submission" date="2018-06" db="EMBL/GenBank/DDBJ databases">
        <title>A transcriptomic atlas of mushroom development highlights an independent origin of complex multicellularity.</title>
        <authorList>
            <consortium name="DOE Joint Genome Institute"/>
            <person name="Krizsan K."/>
            <person name="Almasi E."/>
            <person name="Merenyi Z."/>
            <person name="Sahu N."/>
            <person name="Viragh M."/>
            <person name="Koszo T."/>
            <person name="Mondo S."/>
            <person name="Kiss B."/>
            <person name="Balint B."/>
            <person name="Kues U."/>
            <person name="Barry K."/>
            <person name="Hegedus J.C."/>
            <person name="Henrissat B."/>
            <person name="Johnson J."/>
            <person name="Lipzen A."/>
            <person name="Ohm R."/>
            <person name="Nagy I."/>
            <person name="Pangilinan J."/>
            <person name="Yan J."/>
            <person name="Xiong Y."/>
            <person name="Grigoriev I.V."/>
            <person name="Hibbett D.S."/>
            <person name="Nagy L.G."/>
        </authorList>
    </citation>
    <scope>NUCLEOTIDE SEQUENCE [LARGE SCALE GENOMIC DNA]</scope>
    <source>
        <strain evidence="1 2">SZMC22713</strain>
    </source>
</reference>
<accession>A0A4Y7PPT2</accession>
<organism evidence="1 2">
    <name type="scientific">Rickenella mellea</name>
    <dbReference type="NCBI Taxonomy" id="50990"/>
    <lineage>
        <taxon>Eukaryota</taxon>
        <taxon>Fungi</taxon>
        <taxon>Dikarya</taxon>
        <taxon>Basidiomycota</taxon>
        <taxon>Agaricomycotina</taxon>
        <taxon>Agaricomycetes</taxon>
        <taxon>Hymenochaetales</taxon>
        <taxon>Rickenellaceae</taxon>
        <taxon>Rickenella</taxon>
    </lineage>
</organism>
<sequence>MYIQFQETFQSANTRNIDELQALTRKYVRRLIGSSDEQVQRPTDSGHHLSVDEEVKRLRAEEDHFNIQANQADQCIAVLQSALKQEYENRGKRSLGHFEIKRKLEGVLSLREAKLPKLPRNILSKICEQYQLNEDEIRLKQQNRYEVNLNHLGWFPGRACDPGEICGIICGRHKSISVKLDDQSLGDKIAQDSVARLNVSTSMNFSPYPPQANSLSLKVLDTALEFADRWDRLTIDEDQMAVDFVLYRCESVLPVLRVLDIKEKNYRMSGVPGTWGWPQFTPDTSREPRLQDATTPLGYILHSKWLFKRVNCLSLCLPAKLDEPSHLVDCLEGLTELRRLTLRAFTEFDVRSYATAKVAHMSKLMELEIMFDNLDINVLKSMLQRLSCPNLKKYVAHFVPVLEEHDRFGGPKSREFAIDVWALLDDKFPSLRDLEIGNHSAWGEGTSEAAYHAERLVSILKEPATRHGRWLFPQLSNLTFPVDSEDEESEDAVYSGLLQLAKARAQQETTSSINTVTMHGDCQYSQGSDVLELLKFHIPNLHFKFESQFIGFI</sequence>
<dbReference type="Proteomes" id="UP000294933">
    <property type="component" value="Unassembled WGS sequence"/>
</dbReference>
<proteinExistence type="predicted"/>
<dbReference type="AlphaFoldDB" id="A0A4Y7PPT2"/>
<keyword evidence="2" id="KW-1185">Reference proteome</keyword>
<dbReference type="EMBL" id="ML170233">
    <property type="protein sequence ID" value="TDL16862.1"/>
    <property type="molecule type" value="Genomic_DNA"/>
</dbReference>
<evidence type="ECO:0000313" key="1">
    <source>
        <dbReference type="EMBL" id="TDL16862.1"/>
    </source>
</evidence>